<name>A0AA85JKC2_TRIRE</name>
<evidence type="ECO:0000313" key="1">
    <source>
        <dbReference type="Proteomes" id="UP000050795"/>
    </source>
</evidence>
<dbReference type="WBParaSite" id="TREG1_37760.1">
    <property type="protein sequence ID" value="TREG1_37760.1"/>
    <property type="gene ID" value="TREG1_37760"/>
</dbReference>
<protein>
    <recommendedName>
        <fullName evidence="3">DUF3421 domain-containing protein</fullName>
    </recommendedName>
</protein>
<reference evidence="2" key="2">
    <citation type="submission" date="2023-11" db="UniProtKB">
        <authorList>
            <consortium name="WormBaseParasite"/>
        </authorList>
    </citation>
    <scope>IDENTIFICATION</scope>
</reference>
<dbReference type="PANTHER" id="PTHR31649:SF1">
    <property type="entry name" value="FARNESOIC ACID O-METHYL TRANSFERASE DOMAIN-CONTAINING PROTEIN"/>
    <property type="match status" value="1"/>
</dbReference>
<evidence type="ECO:0008006" key="3">
    <source>
        <dbReference type="Google" id="ProtNLM"/>
    </source>
</evidence>
<dbReference type="AlphaFoldDB" id="A0AA85JKC2"/>
<dbReference type="SMART" id="SM00696">
    <property type="entry name" value="DM9"/>
    <property type="match status" value="2"/>
</dbReference>
<reference evidence="1" key="1">
    <citation type="submission" date="2022-06" db="EMBL/GenBank/DDBJ databases">
        <authorList>
            <person name="Berger JAMES D."/>
            <person name="Berger JAMES D."/>
        </authorList>
    </citation>
    <scope>NUCLEOTIDE SEQUENCE [LARGE SCALE GENOMIC DNA]</scope>
</reference>
<evidence type="ECO:0000313" key="2">
    <source>
        <dbReference type="WBParaSite" id="TREG1_37760.1"/>
    </source>
</evidence>
<organism evidence="1 2">
    <name type="scientific">Trichobilharzia regenti</name>
    <name type="common">Nasal bird schistosome</name>
    <dbReference type="NCBI Taxonomy" id="157069"/>
    <lineage>
        <taxon>Eukaryota</taxon>
        <taxon>Metazoa</taxon>
        <taxon>Spiralia</taxon>
        <taxon>Lophotrochozoa</taxon>
        <taxon>Platyhelminthes</taxon>
        <taxon>Trematoda</taxon>
        <taxon>Digenea</taxon>
        <taxon>Strigeidida</taxon>
        <taxon>Schistosomatoidea</taxon>
        <taxon>Schistosomatidae</taxon>
        <taxon>Trichobilharzia</taxon>
    </lineage>
</organism>
<sequence>MAKIGRGTEVPLSWIPARNGHIPDSAVCVDLFYYVARCKHGSHWIPGKAVTGDRVCYYSHDGKQLSCKEFELLCETSVSDAKKCYEWVPGSCGDVPENAIIAGMKGDKALYIVKGTVNFEPSIGKLQQGDKYACLTWRDEEYKVKQYDVLVFKQT</sequence>
<dbReference type="Proteomes" id="UP000050795">
    <property type="component" value="Unassembled WGS sequence"/>
</dbReference>
<accession>A0AA85JKC2</accession>
<dbReference type="InterPro" id="IPR006616">
    <property type="entry name" value="DM9_repeat"/>
</dbReference>
<proteinExistence type="predicted"/>
<keyword evidence="1" id="KW-1185">Reference proteome</keyword>
<dbReference type="Pfam" id="PF11901">
    <property type="entry name" value="DM9"/>
    <property type="match status" value="1"/>
</dbReference>
<dbReference type="PANTHER" id="PTHR31649">
    <property type="entry name" value="AGAP009604-PA"/>
    <property type="match status" value="1"/>
</dbReference>